<dbReference type="PANTHER" id="PTHR43668">
    <property type="entry name" value="ALLANTOINASE"/>
    <property type="match status" value="1"/>
</dbReference>
<dbReference type="InterPro" id="IPR004722">
    <property type="entry name" value="DHOase"/>
</dbReference>
<dbReference type="InterPro" id="IPR024403">
    <property type="entry name" value="DHOase_cat"/>
</dbReference>
<dbReference type="GO" id="GO:0005737">
    <property type="term" value="C:cytoplasm"/>
    <property type="evidence" value="ECO:0007669"/>
    <property type="project" value="TreeGrafter"/>
</dbReference>
<dbReference type="RefSeq" id="WP_131002050.1">
    <property type="nucleotide sequence ID" value="NZ_JBHSZR010000005.1"/>
</dbReference>
<sequence length="439" mass="45602">MRDAAPPPPPRALFVDARLICPASGLDEVGALLVDDGKIAAVGRDAQGQVDGAEIVSCRGQILAPGLIDVGAFVGEPGAEHRETIATASEAAAAGGVTTIVTRPDTTPSVDAPEIVDYLKRRARDTASVNVHPMAALTKGLAGKEMTEIGLLLEAGAVAFSDGPRTIASARVMRRAMTYARDFDALVCCHVEDADLTAGGAMNEGEFASRLGLPGRPKAAEALILERDIRLAALTGARYHASLITCAESVAIIAKAKADGLPVTCGASIAHLTLNENDVGEYRTFFKLSPPLRHEDDRLALVQALAEGVIDIVVSAHDPQDVETKRRPFAEAEDGAIGLETMLAAGLRLVHSGEVPLARLLAAMSTRPAALLGLPGGSLKVGAPADLVVIDPDAPWVLDAASLRSKSKNTPFDGARLSGRATRTVVAGRTVHAYGRPSG</sequence>
<dbReference type="OrthoDB" id="9803027at2"/>
<dbReference type="NCBIfam" id="TIGR00857">
    <property type="entry name" value="pyrC_multi"/>
    <property type="match status" value="1"/>
</dbReference>
<keyword evidence="5" id="KW-0378">Hydrolase</keyword>
<evidence type="ECO:0000256" key="1">
    <source>
        <dbReference type="ARBA" id="ARBA00022833"/>
    </source>
</evidence>
<feature type="domain" description="Dihydroorotase catalytic" evidence="4">
    <location>
        <begin position="60"/>
        <end position="249"/>
    </location>
</feature>
<evidence type="ECO:0000256" key="2">
    <source>
        <dbReference type="ARBA" id="ARBA00022975"/>
    </source>
</evidence>
<organism evidence="5 6">
    <name type="scientific">Hansschlegelia quercus</name>
    <dbReference type="NCBI Taxonomy" id="2528245"/>
    <lineage>
        <taxon>Bacteria</taxon>
        <taxon>Pseudomonadati</taxon>
        <taxon>Pseudomonadota</taxon>
        <taxon>Alphaproteobacteria</taxon>
        <taxon>Hyphomicrobiales</taxon>
        <taxon>Methylopilaceae</taxon>
        <taxon>Hansschlegelia</taxon>
    </lineage>
</organism>
<dbReference type="GO" id="GO:0004151">
    <property type="term" value="F:dihydroorotase activity"/>
    <property type="evidence" value="ECO:0007669"/>
    <property type="project" value="UniProtKB-EC"/>
</dbReference>
<feature type="domain" description="Amidohydrolase 3" evidence="3">
    <location>
        <begin position="352"/>
        <end position="432"/>
    </location>
</feature>
<dbReference type="NCBIfam" id="NF006558">
    <property type="entry name" value="PRK09059.1"/>
    <property type="match status" value="1"/>
</dbReference>
<protein>
    <submittedName>
        <fullName evidence="5">Dihydroorotase</fullName>
        <ecNumber evidence="5">3.5.2.3</ecNumber>
    </submittedName>
</protein>
<dbReference type="EMBL" id="SIUB01000002">
    <property type="protein sequence ID" value="TBN54382.1"/>
    <property type="molecule type" value="Genomic_DNA"/>
</dbReference>
<dbReference type="PANTHER" id="PTHR43668:SF2">
    <property type="entry name" value="ALLANTOINASE"/>
    <property type="match status" value="1"/>
</dbReference>
<dbReference type="InterPro" id="IPR013108">
    <property type="entry name" value="Amidohydro_3"/>
</dbReference>
<dbReference type="Gene3D" id="2.30.40.10">
    <property type="entry name" value="Urease, subunit C, domain 1"/>
    <property type="match status" value="1"/>
</dbReference>
<dbReference type="GO" id="GO:0004038">
    <property type="term" value="F:allantoinase activity"/>
    <property type="evidence" value="ECO:0007669"/>
    <property type="project" value="TreeGrafter"/>
</dbReference>
<proteinExistence type="predicted"/>
<keyword evidence="1" id="KW-0862">Zinc</keyword>
<gene>
    <name evidence="5" type="ORF">EYR15_05985</name>
</gene>
<dbReference type="GO" id="GO:0046872">
    <property type="term" value="F:metal ion binding"/>
    <property type="evidence" value="ECO:0007669"/>
    <property type="project" value="InterPro"/>
</dbReference>
<evidence type="ECO:0000259" key="3">
    <source>
        <dbReference type="Pfam" id="PF07969"/>
    </source>
</evidence>
<dbReference type="CDD" id="cd01317">
    <property type="entry name" value="DHOase_IIa"/>
    <property type="match status" value="1"/>
</dbReference>
<evidence type="ECO:0000259" key="4">
    <source>
        <dbReference type="Pfam" id="PF12890"/>
    </source>
</evidence>
<dbReference type="EC" id="3.5.2.3" evidence="5"/>
<dbReference type="SUPFAM" id="SSF51338">
    <property type="entry name" value="Composite domain of metallo-dependent hydrolases"/>
    <property type="match status" value="1"/>
</dbReference>
<dbReference type="InterPro" id="IPR050138">
    <property type="entry name" value="DHOase/Allantoinase_Hydrolase"/>
</dbReference>
<dbReference type="Gene3D" id="3.20.20.140">
    <property type="entry name" value="Metal-dependent hydrolases"/>
    <property type="match status" value="1"/>
</dbReference>
<evidence type="ECO:0000313" key="6">
    <source>
        <dbReference type="Proteomes" id="UP000291613"/>
    </source>
</evidence>
<keyword evidence="6" id="KW-1185">Reference proteome</keyword>
<dbReference type="Pfam" id="PF12890">
    <property type="entry name" value="DHOase"/>
    <property type="match status" value="1"/>
</dbReference>
<dbReference type="Pfam" id="PF07969">
    <property type="entry name" value="Amidohydro_3"/>
    <property type="match status" value="1"/>
</dbReference>
<reference evidence="5 6" key="1">
    <citation type="submission" date="2019-02" db="EMBL/GenBank/DDBJ databases">
        <title>Hansschlegelia quercus sp. nov., a novel methylotrophic bacterium from buds of oak (Quercus robur L.).</title>
        <authorList>
            <person name="Agafonova N.V."/>
            <person name="Kaparullina E.N."/>
            <person name="Grouzdev D.S."/>
            <person name="Doronina N.V."/>
        </authorList>
    </citation>
    <scope>NUCLEOTIDE SEQUENCE [LARGE SCALE GENOMIC DNA]</scope>
    <source>
        <strain evidence="5 6">Dub</strain>
    </source>
</reference>
<dbReference type="AlphaFoldDB" id="A0A4Q9GJQ9"/>
<dbReference type="InterPro" id="IPR011059">
    <property type="entry name" value="Metal-dep_hydrolase_composite"/>
</dbReference>
<keyword evidence="2" id="KW-0665">Pyrimidine biosynthesis</keyword>
<dbReference type="Proteomes" id="UP000291613">
    <property type="component" value="Unassembled WGS sequence"/>
</dbReference>
<dbReference type="GO" id="GO:0006145">
    <property type="term" value="P:purine nucleobase catabolic process"/>
    <property type="evidence" value="ECO:0007669"/>
    <property type="project" value="TreeGrafter"/>
</dbReference>
<accession>A0A4Q9GJQ9</accession>
<name>A0A4Q9GJQ9_9HYPH</name>
<comment type="caution">
    <text evidence="5">The sequence shown here is derived from an EMBL/GenBank/DDBJ whole genome shotgun (WGS) entry which is preliminary data.</text>
</comment>
<dbReference type="InterPro" id="IPR032466">
    <property type="entry name" value="Metal_Hydrolase"/>
</dbReference>
<dbReference type="SUPFAM" id="SSF51556">
    <property type="entry name" value="Metallo-dependent hydrolases"/>
    <property type="match status" value="1"/>
</dbReference>
<dbReference type="GO" id="GO:0006221">
    <property type="term" value="P:pyrimidine nucleotide biosynthetic process"/>
    <property type="evidence" value="ECO:0007669"/>
    <property type="project" value="UniProtKB-KW"/>
</dbReference>
<evidence type="ECO:0000313" key="5">
    <source>
        <dbReference type="EMBL" id="TBN54382.1"/>
    </source>
</evidence>